<organism evidence="3 4">
    <name type="scientific">Ameca splendens</name>
    <dbReference type="NCBI Taxonomy" id="208324"/>
    <lineage>
        <taxon>Eukaryota</taxon>
        <taxon>Metazoa</taxon>
        <taxon>Chordata</taxon>
        <taxon>Craniata</taxon>
        <taxon>Vertebrata</taxon>
        <taxon>Euteleostomi</taxon>
        <taxon>Actinopterygii</taxon>
        <taxon>Neopterygii</taxon>
        <taxon>Teleostei</taxon>
        <taxon>Neoteleostei</taxon>
        <taxon>Acanthomorphata</taxon>
        <taxon>Ovalentaria</taxon>
        <taxon>Atherinomorphae</taxon>
        <taxon>Cyprinodontiformes</taxon>
        <taxon>Goodeidae</taxon>
        <taxon>Ameca</taxon>
    </lineage>
</organism>
<feature type="compositionally biased region" description="Polar residues" evidence="1">
    <location>
        <begin position="84"/>
        <end position="96"/>
    </location>
</feature>
<evidence type="ECO:0000313" key="3">
    <source>
        <dbReference type="EMBL" id="MEQ2299170.1"/>
    </source>
</evidence>
<keyword evidence="4" id="KW-1185">Reference proteome</keyword>
<evidence type="ECO:0000256" key="2">
    <source>
        <dbReference type="SAM" id="SignalP"/>
    </source>
</evidence>
<keyword evidence="2" id="KW-0732">Signal</keyword>
<feature type="chain" id="PRO_5047497272" evidence="2">
    <location>
        <begin position="17"/>
        <end position="96"/>
    </location>
</feature>
<feature type="signal peptide" evidence="2">
    <location>
        <begin position="1"/>
        <end position="16"/>
    </location>
</feature>
<reference evidence="3 4" key="1">
    <citation type="submission" date="2021-06" db="EMBL/GenBank/DDBJ databases">
        <authorList>
            <person name="Palmer J.M."/>
        </authorList>
    </citation>
    <scope>NUCLEOTIDE SEQUENCE [LARGE SCALE GENOMIC DNA]</scope>
    <source>
        <strain evidence="3 4">AS_MEX2019</strain>
        <tissue evidence="3">Muscle</tissue>
    </source>
</reference>
<evidence type="ECO:0000256" key="1">
    <source>
        <dbReference type="SAM" id="MobiDB-lite"/>
    </source>
</evidence>
<accession>A0ABV0YZ67</accession>
<comment type="caution">
    <text evidence="3">The sequence shown here is derived from an EMBL/GenBank/DDBJ whole genome shotgun (WGS) entry which is preliminary data.</text>
</comment>
<evidence type="ECO:0000313" key="4">
    <source>
        <dbReference type="Proteomes" id="UP001469553"/>
    </source>
</evidence>
<feature type="region of interest" description="Disordered" evidence="1">
    <location>
        <begin position="65"/>
        <end position="96"/>
    </location>
</feature>
<protein>
    <submittedName>
        <fullName evidence="3">Uncharacterized protein</fullName>
    </submittedName>
</protein>
<proteinExistence type="predicted"/>
<name>A0ABV0YZ67_9TELE</name>
<sequence length="96" mass="10706">MKLLLLIACIIGMAFSAPSHMYMEFDIHHAPPQVMQPKPFLLQSQWDPWKLCSQLTARGSLLEDLSMGSSSRKSPGQMAKMKRSTTPLGSTCQIQL</sequence>
<dbReference type="EMBL" id="JAHRIP010047824">
    <property type="protein sequence ID" value="MEQ2299170.1"/>
    <property type="molecule type" value="Genomic_DNA"/>
</dbReference>
<dbReference type="Proteomes" id="UP001469553">
    <property type="component" value="Unassembled WGS sequence"/>
</dbReference>
<gene>
    <name evidence="3" type="ORF">AMECASPLE_012621</name>
</gene>